<dbReference type="EMBL" id="SYUV01000035">
    <property type="protein sequence ID" value="TKF31635.1"/>
    <property type="molecule type" value="Genomic_DNA"/>
</dbReference>
<name>A0A4U1ZAQ0_9VIBR</name>
<keyword evidence="2" id="KW-1133">Transmembrane helix</keyword>
<proteinExistence type="predicted"/>
<evidence type="ECO:0000313" key="4">
    <source>
        <dbReference type="Proteomes" id="UP000307574"/>
    </source>
</evidence>
<evidence type="ECO:0000256" key="1">
    <source>
        <dbReference type="SAM" id="MobiDB-lite"/>
    </source>
</evidence>
<protein>
    <submittedName>
        <fullName evidence="3">Uncharacterized protein</fullName>
    </submittedName>
</protein>
<organism evidence="3 4">
    <name type="scientific">Vibrio kanaloae</name>
    <dbReference type="NCBI Taxonomy" id="170673"/>
    <lineage>
        <taxon>Bacteria</taxon>
        <taxon>Pseudomonadati</taxon>
        <taxon>Pseudomonadota</taxon>
        <taxon>Gammaproteobacteria</taxon>
        <taxon>Vibrionales</taxon>
        <taxon>Vibrionaceae</taxon>
        <taxon>Vibrio</taxon>
    </lineage>
</organism>
<feature type="transmembrane region" description="Helical" evidence="2">
    <location>
        <begin position="48"/>
        <end position="66"/>
    </location>
</feature>
<accession>A0A4U1ZAQ0</accession>
<evidence type="ECO:0000313" key="3">
    <source>
        <dbReference type="EMBL" id="TKF31635.1"/>
    </source>
</evidence>
<dbReference type="AlphaFoldDB" id="A0A4U1ZAQ0"/>
<feature type="compositionally biased region" description="Low complexity" evidence="1">
    <location>
        <begin position="17"/>
        <end position="33"/>
    </location>
</feature>
<comment type="caution">
    <text evidence="3">The sequence shown here is derived from an EMBL/GenBank/DDBJ whole genome shotgun (WGS) entry which is preliminary data.</text>
</comment>
<dbReference type="RefSeq" id="WP_136980360.1">
    <property type="nucleotide sequence ID" value="NZ_SYUV01000035.1"/>
</dbReference>
<sequence>MIPGLGSLTNSGSMPITGGAATATATNTTNAGQNVGGISMGSSNRGGVNPWVIGGIGALVLAYVVLKK</sequence>
<dbReference type="Proteomes" id="UP000307574">
    <property type="component" value="Unassembled WGS sequence"/>
</dbReference>
<evidence type="ECO:0000256" key="2">
    <source>
        <dbReference type="SAM" id="Phobius"/>
    </source>
</evidence>
<keyword evidence="2" id="KW-0472">Membrane</keyword>
<keyword evidence="2" id="KW-0812">Transmembrane</keyword>
<reference evidence="3 4" key="1">
    <citation type="submission" date="2019-04" db="EMBL/GenBank/DDBJ databases">
        <title>A reverse ecology approach based on a biological definition of microbial populations.</title>
        <authorList>
            <person name="Arevalo P."/>
            <person name="Vaninsberghe D."/>
            <person name="Elsherbini J."/>
            <person name="Gore J."/>
            <person name="Polz M."/>
        </authorList>
    </citation>
    <scope>NUCLEOTIDE SEQUENCE [LARGE SCALE GENOMIC DNA]</scope>
    <source>
        <strain evidence="3 4">10N.261.46.F4</strain>
    </source>
</reference>
<gene>
    <name evidence="3" type="ORF">FCV50_11365</name>
</gene>
<feature type="region of interest" description="Disordered" evidence="1">
    <location>
        <begin position="1"/>
        <end position="39"/>
    </location>
</feature>